<reference evidence="1 3" key="1">
    <citation type="submission" date="2013-02" db="EMBL/GenBank/DDBJ databases">
        <title>The Genome Sequence of Acinetobacter sp. NIPH 809.</title>
        <authorList>
            <consortium name="The Broad Institute Genome Sequencing Platform"/>
            <consortium name="The Broad Institute Genome Sequencing Center for Infectious Disease"/>
            <person name="Cerqueira G."/>
            <person name="Feldgarden M."/>
            <person name="Courvalin P."/>
            <person name="Perichon B."/>
            <person name="Grillot-Courvalin C."/>
            <person name="Clermont D."/>
            <person name="Rocha E."/>
            <person name="Yoon E.-J."/>
            <person name="Nemec A."/>
            <person name="Walker B."/>
            <person name="Young S.K."/>
            <person name="Zeng Q."/>
            <person name="Gargeya S."/>
            <person name="Fitzgerald M."/>
            <person name="Haas B."/>
            <person name="Abouelleil A."/>
            <person name="Alvarado L."/>
            <person name="Arachchi H.M."/>
            <person name="Berlin A.M."/>
            <person name="Chapman S.B."/>
            <person name="Dewar J."/>
            <person name="Goldberg J."/>
            <person name="Griggs A."/>
            <person name="Gujja S."/>
            <person name="Hansen M."/>
            <person name="Howarth C."/>
            <person name="Imamovic A."/>
            <person name="Larimer J."/>
            <person name="McCowan C."/>
            <person name="Murphy C."/>
            <person name="Neiman D."/>
            <person name="Pearson M."/>
            <person name="Priest M."/>
            <person name="Roberts A."/>
            <person name="Saif S."/>
            <person name="Shea T."/>
            <person name="Sisk P."/>
            <person name="Sykes S."/>
            <person name="Wortman J."/>
            <person name="Nusbaum C."/>
            <person name="Birren B."/>
        </authorList>
    </citation>
    <scope>NUCLEOTIDE SEQUENCE [LARGE SCALE GENOMIC DNA]</scope>
    <source>
        <strain evidence="1 3">NIPH 809</strain>
    </source>
</reference>
<evidence type="ECO:0000313" key="1">
    <source>
        <dbReference type="EMBL" id="ENU25087.1"/>
    </source>
</evidence>
<dbReference type="Gene3D" id="3.90.1480.10">
    <property type="entry name" value="Alpha-2,3-sialyltransferase"/>
    <property type="match status" value="1"/>
</dbReference>
<dbReference type="OrthoDB" id="9177936at2"/>
<evidence type="ECO:0000313" key="4">
    <source>
        <dbReference type="Proteomes" id="UP000233553"/>
    </source>
</evidence>
<sequence>MVHFFSDRISRSIYKLIYKLFFPKAAKHNRRYWPLYSVERDSQNRIEKIYFKKKLVSNNLIPSQISHKKCMLVTTGPSIQQLNSEILHQHDRDYIGVNGAIALDSISFSSYVIIDHNFVDCRFDLVQKVLNSDCTFYTTPRCLDLILRHVRIEDIHCQIKTIETITDGQVETFLDQAQHFDQNETDFFIHKSMGFSLDVYKGTFDYFTVAYVALQILYTLGYNEIYIAGLDMNNFSQPRFYENIDGQQPTTLNHHVDEVFQAFDAAAALFEQKHIQVFNLSQNSAVQVFKKIDPNSLLETSK</sequence>
<evidence type="ECO:0000313" key="3">
    <source>
        <dbReference type="Proteomes" id="UP000013034"/>
    </source>
</evidence>
<dbReference type="Proteomes" id="UP000013034">
    <property type="component" value="Unassembled WGS sequence"/>
</dbReference>
<evidence type="ECO:0000313" key="2">
    <source>
        <dbReference type="EMBL" id="PKF36074.1"/>
    </source>
</evidence>
<dbReference type="EMBL" id="PISJ01000003">
    <property type="protein sequence ID" value="PKF36074.1"/>
    <property type="molecule type" value="Genomic_DNA"/>
</dbReference>
<keyword evidence="3" id="KW-1185">Reference proteome</keyword>
<proteinExistence type="predicted"/>
<dbReference type="Proteomes" id="UP000233553">
    <property type="component" value="Unassembled WGS sequence"/>
</dbReference>
<accession>A0A1E7R4N8</accession>
<organism evidence="2 4">
    <name type="scientific">Acinetobacter proteolyticus</name>
    <dbReference type="NCBI Taxonomy" id="1776741"/>
    <lineage>
        <taxon>Bacteria</taxon>
        <taxon>Pseudomonadati</taxon>
        <taxon>Pseudomonadota</taxon>
        <taxon>Gammaproteobacteria</taxon>
        <taxon>Moraxellales</taxon>
        <taxon>Moraxellaceae</taxon>
        <taxon>Acinetobacter</taxon>
    </lineage>
</organism>
<comment type="caution">
    <text evidence="2">The sequence shown here is derived from an EMBL/GenBank/DDBJ whole genome shotgun (WGS) entry which is preliminary data.</text>
</comment>
<protein>
    <submittedName>
        <fullName evidence="2">Lipopolysaccharide biosynthesis protein</fullName>
    </submittedName>
</protein>
<gene>
    <name evidence="2" type="ORF">CW311_02560</name>
    <name evidence="1" type="ORF">F993_00477</name>
</gene>
<dbReference type="EMBL" id="APOI01000007">
    <property type="protein sequence ID" value="ENU25087.1"/>
    <property type="molecule type" value="Genomic_DNA"/>
</dbReference>
<reference evidence="2 4" key="2">
    <citation type="submission" date="2017-12" db="EMBL/GenBank/DDBJ databases">
        <title>Draft Genome sequences of multiple microbial strains isolated from spacecraft associated surfaces.</title>
        <authorList>
            <person name="Seuylemezian A."/>
            <person name="Vaishampayan P."/>
            <person name="Venkateswaran K."/>
        </authorList>
    </citation>
    <scope>NUCLEOTIDE SEQUENCE [LARGE SCALE GENOMIC DNA]</scope>
    <source>
        <strain evidence="2 4">2P01AA</strain>
    </source>
</reference>
<dbReference type="RefSeq" id="WP_004652464.1">
    <property type="nucleotide sequence ID" value="NZ_KB849178.1"/>
</dbReference>
<dbReference type="AlphaFoldDB" id="A0A1E7R4N8"/>
<name>A0A1E7R4N8_9GAMM</name>